<dbReference type="RefSeq" id="XP_007746459.1">
    <property type="nucleotide sequence ID" value="XM_007748269.1"/>
</dbReference>
<comment type="caution">
    <text evidence="2">The sequence shown here is derived from an EMBL/GenBank/DDBJ whole genome shotgun (WGS) entry which is preliminary data.</text>
</comment>
<name>W9XH09_9EURO</name>
<protein>
    <submittedName>
        <fullName evidence="2">Uncharacterized protein</fullName>
    </submittedName>
</protein>
<dbReference type="OrthoDB" id="4118448at2759"/>
<sequence>MPPKATKHKQNRLNVKKNRQLQQKMENLKAADDTSQDTGSDVTKPDTTITPTKQPLFETWEKVEAGWFLPETLAVLVNVAAPQARRLTREVQSDIELM</sequence>
<gene>
    <name evidence="2" type="ORF">A1O5_07680</name>
</gene>
<dbReference type="HOGENOM" id="CLU_2333464_0_0_1"/>
<dbReference type="EMBL" id="AMGX01000011">
    <property type="protein sequence ID" value="EXJ69644.1"/>
    <property type="molecule type" value="Genomic_DNA"/>
</dbReference>
<keyword evidence="3" id="KW-1185">Reference proteome</keyword>
<evidence type="ECO:0000313" key="3">
    <source>
        <dbReference type="Proteomes" id="UP000019471"/>
    </source>
</evidence>
<reference evidence="2 3" key="1">
    <citation type="submission" date="2013-03" db="EMBL/GenBank/DDBJ databases">
        <title>The Genome Sequence of Cladophialophora psammophila CBS 110553.</title>
        <authorList>
            <consortium name="The Broad Institute Genomics Platform"/>
            <person name="Cuomo C."/>
            <person name="de Hoog S."/>
            <person name="Gorbushina A."/>
            <person name="Walker B."/>
            <person name="Young S.K."/>
            <person name="Zeng Q."/>
            <person name="Gargeya S."/>
            <person name="Fitzgerald M."/>
            <person name="Haas B."/>
            <person name="Abouelleil A."/>
            <person name="Allen A.W."/>
            <person name="Alvarado L."/>
            <person name="Arachchi H.M."/>
            <person name="Berlin A.M."/>
            <person name="Chapman S.B."/>
            <person name="Gainer-Dewar J."/>
            <person name="Goldberg J."/>
            <person name="Griggs A."/>
            <person name="Gujja S."/>
            <person name="Hansen M."/>
            <person name="Howarth C."/>
            <person name="Imamovic A."/>
            <person name="Ireland A."/>
            <person name="Larimer J."/>
            <person name="McCowan C."/>
            <person name="Murphy C."/>
            <person name="Pearson M."/>
            <person name="Poon T.W."/>
            <person name="Priest M."/>
            <person name="Roberts A."/>
            <person name="Saif S."/>
            <person name="Shea T."/>
            <person name="Sisk P."/>
            <person name="Sykes S."/>
            <person name="Wortman J."/>
            <person name="Nusbaum C."/>
            <person name="Birren B."/>
        </authorList>
    </citation>
    <scope>NUCLEOTIDE SEQUENCE [LARGE SCALE GENOMIC DNA]</scope>
    <source>
        <strain evidence="2 3">CBS 110553</strain>
    </source>
</reference>
<accession>W9XH09</accession>
<dbReference type="GeneID" id="19192386"/>
<feature type="region of interest" description="Disordered" evidence="1">
    <location>
        <begin position="1"/>
        <end position="52"/>
    </location>
</feature>
<feature type="compositionally biased region" description="Polar residues" evidence="1">
    <location>
        <begin position="36"/>
        <end position="52"/>
    </location>
</feature>
<evidence type="ECO:0000256" key="1">
    <source>
        <dbReference type="SAM" id="MobiDB-lite"/>
    </source>
</evidence>
<organism evidence="2 3">
    <name type="scientific">Cladophialophora psammophila CBS 110553</name>
    <dbReference type="NCBI Taxonomy" id="1182543"/>
    <lineage>
        <taxon>Eukaryota</taxon>
        <taxon>Fungi</taxon>
        <taxon>Dikarya</taxon>
        <taxon>Ascomycota</taxon>
        <taxon>Pezizomycotina</taxon>
        <taxon>Eurotiomycetes</taxon>
        <taxon>Chaetothyriomycetidae</taxon>
        <taxon>Chaetothyriales</taxon>
        <taxon>Herpotrichiellaceae</taxon>
        <taxon>Cladophialophora</taxon>
    </lineage>
</organism>
<evidence type="ECO:0000313" key="2">
    <source>
        <dbReference type="EMBL" id="EXJ69644.1"/>
    </source>
</evidence>
<dbReference type="Proteomes" id="UP000019471">
    <property type="component" value="Unassembled WGS sequence"/>
</dbReference>
<feature type="compositionally biased region" description="Basic residues" evidence="1">
    <location>
        <begin position="1"/>
        <end position="19"/>
    </location>
</feature>
<dbReference type="AlphaFoldDB" id="W9XH09"/>
<proteinExistence type="predicted"/>